<proteinExistence type="predicted"/>
<dbReference type="Pfam" id="PF11868">
    <property type="entry name" value="DUF3388"/>
    <property type="match status" value="1"/>
</dbReference>
<comment type="caution">
    <text evidence="2">The sequence shown here is derived from an EMBL/GenBank/DDBJ whole genome shotgun (WGS) entry which is preliminary data.</text>
</comment>
<dbReference type="InterPro" id="IPR045865">
    <property type="entry name" value="ACT-like_dom_sf"/>
</dbReference>
<dbReference type="PIRSF" id="PIRSF021288">
    <property type="entry name" value="UCP021288_ACT"/>
    <property type="match status" value="1"/>
</dbReference>
<name>A0A419SJY8_9BACL</name>
<dbReference type="RefSeq" id="WP_120189579.1">
    <property type="nucleotide sequence ID" value="NZ_MCHY01000008.1"/>
</dbReference>
<evidence type="ECO:0000313" key="2">
    <source>
        <dbReference type="EMBL" id="RKD24292.1"/>
    </source>
</evidence>
<dbReference type="InterPro" id="IPR016784">
    <property type="entry name" value="UCP021288_ACT"/>
</dbReference>
<dbReference type="OrthoDB" id="2372367at2"/>
<dbReference type="EMBL" id="MCHY01000008">
    <property type="protein sequence ID" value="RKD24292.1"/>
    <property type="molecule type" value="Genomic_DNA"/>
</dbReference>
<accession>A0A419SJY8</accession>
<feature type="domain" description="DUF3388" evidence="1">
    <location>
        <begin position="75"/>
        <end position="252"/>
    </location>
</feature>
<dbReference type="Proteomes" id="UP000284219">
    <property type="component" value="Unassembled WGS sequence"/>
</dbReference>
<evidence type="ECO:0000259" key="1">
    <source>
        <dbReference type="Pfam" id="PF11868"/>
    </source>
</evidence>
<dbReference type="AlphaFoldDB" id="A0A419SJY8"/>
<dbReference type="InterPro" id="IPR024514">
    <property type="entry name" value="DUF3388"/>
</dbReference>
<gene>
    <name evidence="2" type="ORF">BEP19_07785</name>
</gene>
<organism evidence="2 3">
    <name type="scientific">Ammoniphilus oxalaticus</name>
    <dbReference type="NCBI Taxonomy" id="66863"/>
    <lineage>
        <taxon>Bacteria</taxon>
        <taxon>Bacillati</taxon>
        <taxon>Bacillota</taxon>
        <taxon>Bacilli</taxon>
        <taxon>Bacillales</taxon>
        <taxon>Paenibacillaceae</taxon>
        <taxon>Aneurinibacillus group</taxon>
        <taxon>Ammoniphilus</taxon>
    </lineage>
</organism>
<protein>
    <recommendedName>
        <fullName evidence="1">DUF3388 domain-containing protein</fullName>
    </recommendedName>
</protein>
<reference evidence="2 3" key="1">
    <citation type="submission" date="2016-08" db="EMBL/GenBank/DDBJ databases">
        <title>Novel Firmicute Genomes.</title>
        <authorList>
            <person name="Poppleton D.I."/>
            <person name="Gribaldo S."/>
        </authorList>
    </citation>
    <scope>NUCLEOTIDE SEQUENCE [LARGE SCALE GENOMIC DNA]</scope>
    <source>
        <strain evidence="2 3">RAOx-1</strain>
    </source>
</reference>
<sequence>MRQLVASNWYLEWEIHRNNPGLLGDIAAVLGMLTINIQTINGVEPCKRGMLIQTDDDEKINLLKSVLDALEDITVTALRKSTVMDTLAVRHGKYSVQDTREEKIFRFARDEIGLLVEFMGEIFKKNGHQLIGVRGMPRVGKTEAMIAASVSANKRWTLVSSTLLRQTARNQLAMNEWAGESVYIIDGVVSTLRGTNKHRKLMEKVLALEATKVIEHPDIFARETGGSLADFDYIIELRNHPDEEITYEVVNASISNFDIT</sequence>
<dbReference type="SUPFAM" id="SSF55021">
    <property type="entry name" value="ACT-like"/>
    <property type="match status" value="1"/>
</dbReference>
<keyword evidence="3" id="KW-1185">Reference proteome</keyword>
<evidence type="ECO:0000313" key="3">
    <source>
        <dbReference type="Proteomes" id="UP000284219"/>
    </source>
</evidence>